<keyword evidence="2" id="KW-1185">Reference proteome</keyword>
<gene>
    <name evidence="1" type="ordered locus">CMM_1901</name>
</gene>
<sequence length="249" mass="26644">MRAWSMTASDDIPRPDLELRWPTVMTHDADPEAPVVDVVNVGAERWVPREGDAFLAFGAFTERGAPAPGIPFAFAGGQRGAVALDPGDRARVPVAIPAGDWAALRPGPHDLHVALVGPSARTAGPLRVGITAEAIARRSRVATSGRPPTDADPRRSYDARIAWLRTRVAAADALGPLVAELAGVASRAEAVERIRGLLDLDEEHAQLLLRTQLQELLHHSAEATRREVAEAVMRRDALGPEPAEHPDPS</sequence>
<dbReference type="HOGENOM" id="CLU_1123009_0_0_11"/>
<organism evidence="1 2">
    <name type="scientific">Clavibacter michiganensis subsp. michiganensis (strain NCPPB 382)</name>
    <dbReference type="NCBI Taxonomy" id="443906"/>
    <lineage>
        <taxon>Bacteria</taxon>
        <taxon>Bacillati</taxon>
        <taxon>Actinomycetota</taxon>
        <taxon>Actinomycetes</taxon>
        <taxon>Micrococcales</taxon>
        <taxon>Microbacteriaceae</taxon>
        <taxon>Clavibacter</taxon>
    </lineage>
</organism>
<evidence type="ECO:0000313" key="2">
    <source>
        <dbReference type="Proteomes" id="UP000001564"/>
    </source>
</evidence>
<accession>A5CS93</accession>
<dbReference type="eggNOG" id="ENOG5030IKZ">
    <property type="taxonomic scope" value="Bacteria"/>
</dbReference>
<protein>
    <submittedName>
        <fullName evidence="1">Uncharacterized protein</fullName>
    </submittedName>
</protein>
<dbReference type="KEGG" id="cmi:CMM_1901"/>
<name>A5CS93_CLAM3</name>
<dbReference type="EMBL" id="AM711867">
    <property type="protein sequence ID" value="CAN01957.1"/>
    <property type="molecule type" value="Genomic_DNA"/>
</dbReference>
<evidence type="ECO:0000313" key="1">
    <source>
        <dbReference type="EMBL" id="CAN01957.1"/>
    </source>
</evidence>
<dbReference type="Proteomes" id="UP000001564">
    <property type="component" value="Chromosome"/>
</dbReference>
<proteinExistence type="predicted"/>
<reference evidence="1 2" key="1">
    <citation type="journal article" date="2008" name="J. Bacteriol.">
        <title>The genome sequence of the tomato-pathogenic actinomycete Clavibacter michiganensis subsp. michiganensis NCPPB382 reveals a large island involved in pathogenicity.</title>
        <authorList>
            <person name="Gartemann K.H."/>
            <person name="Abt B."/>
            <person name="Bekel T."/>
            <person name="Burger A."/>
            <person name="Engemann J."/>
            <person name="Flugel M."/>
            <person name="Gaigalat L."/>
            <person name="Goesmann A."/>
            <person name="Grafen I."/>
            <person name="Kalinowski J."/>
            <person name="Kaup O."/>
            <person name="Kirchner O."/>
            <person name="Krause L."/>
            <person name="Linke B."/>
            <person name="McHardy A."/>
            <person name="Meyer F."/>
            <person name="Pohle S."/>
            <person name="Ruckert C."/>
            <person name="Schneiker S."/>
            <person name="Zellermann E.M."/>
            <person name="Puhler A."/>
            <person name="Eichenlaub R."/>
            <person name="Kaiser O."/>
            <person name="Bartels D."/>
        </authorList>
    </citation>
    <scope>NUCLEOTIDE SEQUENCE [LARGE SCALE GENOMIC DNA]</scope>
    <source>
        <strain evidence="1 2">NCPPB 382</strain>
    </source>
</reference>
<dbReference type="AlphaFoldDB" id="A5CS93"/>